<dbReference type="EMBL" id="CP095352">
    <property type="protein sequence ID" value="XAG86846.1"/>
    <property type="molecule type" value="Genomic_DNA"/>
</dbReference>
<keyword evidence="2" id="KW-0614">Plasmid</keyword>
<evidence type="ECO:0000313" key="2">
    <source>
        <dbReference type="EMBL" id="XAG86846.1"/>
    </source>
</evidence>
<protein>
    <submittedName>
        <fullName evidence="2">Uncharacterized protein</fullName>
    </submittedName>
</protein>
<reference evidence="2" key="1">
    <citation type="submission" date="2022-03" db="EMBL/GenBank/DDBJ databases">
        <title>Sea Food Isolates.</title>
        <authorList>
            <person name="Li c."/>
        </authorList>
    </citation>
    <scope>NUCLEOTIDE SEQUENCE</scope>
    <source>
        <strain evidence="2">19MO03SA05</strain>
        <plasmid evidence="2">pSP19M00231</plasmid>
    </source>
</reference>
<dbReference type="AlphaFoldDB" id="A0AAU6VL35"/>
<organism evidence="2">
    <name type="scientific">bacterium 19MO03SA05</name>
    <dbReference type="NCBI Taxonomy" id="2920620"/>
    <lineage>
        <taxon>Bacteria</taxon>
    </lineage>
</organism>
<proteinExistence type="predicted"/>
<name>A0AAU6VL35_UNCXX</name>
<sequence length="106" mass="12046">MAQDFTDIDSEELDGLIQRVHEAKEHDLALSAEDCHILLKALKTLAALQERLSDNDITLHKLRKLVGMVKSSETMDTLLGQKNKKNKNRGQKRPKPKKEVAPNFRT</sequence>
<geneLocation type="plasmid" evidence="2">
    <name>pSP19M00231</name>
</geneLocation>
<feature type="region of interest" description="Disordered" evidence="1">
    <location>
        <begin position="73"/>
        <end position="106"/>
    </location>
</feature>
<gene>
    <name evidence="2" type="ORF">MRM63_18595</name>
</gene>
<accession>A0AAU6VL35</accession>
<feature type="compositionally biased region" description="Basic residues" evidence="1">
    <location>
        <begin position="82"/>
        <end position="96"/>
    </location>
</feature>
<evidence type="ECO:0000256" key="1">
    <source>
        <dbReference type="SAM" id="MobiDB-lite"/>
    </source>
</evidence>